<feature type="compositionally biased region" description="Low complexity" evidence="1">
    <location>
        <begin position="1"/>
        <end position="23"/>
    </location>
</feature>
<accession>A0A2N5S1A1</accession>
<dbReference type="EMBL" id="PGCJ01001261">
    <property type="protein sequence ID" value="PLW07027.1"/>
    <property type="molecule type" value="Genomic_DNA"/>
</dbReference>
<feature type="compositionally biased region" description="Polar residues" evidence="1">
    <location>
        <begin position="82"/>
        <end position="93"/>
    </location>
</feature>
<evidence type="ECO:0000313" key="3">
    <source>
        <dbReference type="Proteomes" id="UP000235388"/>
    </source>
</evidence>
<sequence>MARSPTSSPGLRPRSSSSTLPNRFPSRQSTRIITPAKIHGNYIRTSNDNCQSSRQGTQDTSEINLGPSTQNTPIKKRRKQVSGPSTRTISQSSKSRKRPTVSKQNADKHQRVENPEFNQGLTSESDPDEDTRFMDLTQNSDQENAKITAKAQSKKTRGDILSEFDCINLYFFPPDYDKDQTTGPKLCYKCKWCLHIYKKGPHTRSNLYKHCDGAAGHAPCKERNRAIKNRARLPVTVKEKDAQTKKQAALDKLVGSSNFENRTLNQILVMWLMESALPWIRLKDALLSILFSYARDNVKLYSCTWAATEAHRLYINLQKKVISSLAVRYHP</sequence>
<dbReference type="PANTHER" id="PTHR47501">
    <property type="entry name" value="TRANSPOSASE-RELATED"/>
    <property type="match status" value="1"/>
</dbReference>
<dbReference type="AlphaFoldDB" id="A0A2N5S1A1"/>
<feature type="compositionally biased region" description="Basic and acidic residues" evidence="1">
    <location>
        <begin position="105"/>
        <end position="114"/>
    </location>
</feature>
<reference evidence="2 3" key="1">
    <citation type="submission" date="2017-11" db="EMBL/GenBank/DDBJ databases">
        <title>De novo assembly and phasing of dikaryotic genomes from two isolates of Puccinia coronata f. sp. avenae, the causal agent of oat crown rust.</title>
        <authorList>
            <person name="Miller M.E."/>
            <person name="Zhang Y."/>
            <person name="Omidvar V."/>
            <person name="Sperschneider J."/>
            <person name="Schwessinger B."/>
            <person name="Raley C."/>
            <person name="Palmer J.M."/>
            <person name="Garnica D."/>
            <person name="Upadhyaya N."/>
            <person name="Rathjen J."/>
            <person name="Taylor J.M."/>
            <person name="Park R.F."/>
            <person name="Dodds P.N."/>
            <person name="Hirsch C.D."/>
            <person name="Kianian S.F."/>
            <person name="Figueroa M."/>
        </authorList>
    </citation>
    <scope>NUCLEOTIDE SEQUENCE [LARGE SCALE GENOMIC DNA]</scope>
    <source>
        <strain evidence="2">12NC29</strain>
    </source>
</reference>
<feature type="region of interest" description="Disordered" evidence="1">
    <location>
        <begin position="1"/>
        <end position="133"/>
    </location>
</feature>
<feature type="compositionally biased region" description="Polar residues" evidence="1">
    <location>
        <begin position="43"/>
        <end position="73"/>
    </location>
</feature>
<gene>
    <name evidence="2" type="ORF">PCANC_25802</name>
</gene>
<dbReference type="OrthoDB" id="2504876at2759"/>
<evidence type="ECO:0000313" key="2">
    <source>
        <dbReference type="EMBL" id="PLW07027.1"/>
    </source>
</evidence>
<evidence type="ECO:0000256" key="1">
    <source>
        <dbReference type="SAM" id="MobiDB-lite"/>
    </source>
</evidence>
<dbReference type="Proteomes" id="UP000235388">
    <property type="component" value="Unassembled WGS sequence"/>
</dbReference>
<protein>
    <submittedName>
        <fullName evidence="2">Uncharacterized protein</fullName>
    </submittedName>
</protein>
<proteinExistence type="predicted"/>
<dbReference type="STRING" id="200324.A0A2N5S1A1"/>
<dbReference type="PANTHER" id="PTHR47501:SF5">
    <property type="entry name" value="HAT C-TERMINAL DIMERISATION DOMAIN-CONTAINING PROTEIN"/>
    <property type="match status" value="1"/>
</dbReference>
<keyword evidence="3" id="KW-1185">Reference proteome</keyword>
<name>A0A2N5S1A1_9BASI</name>
<comment type="caution">
    <text evidence="2">The sequence shown here is derived from an EMBL/GenBank/DDBJ whole genome shotgun (WGS) entry which is preliminary data.</text>
</comment>
<organism evidence="2 3">
    <name type="scientific">Puccinia coronata f. sp. avenae</name>
    <dbReference type="NCBI Taxonomy" id="200324"/>
    <lineage>
        <taxon>Eukaryota</taxon>
        <taxon>Fungi</taxon>
        <taxon>Dikarya</taxon>
        <taxon>Basidiomycota</taxon>
        <taxon>Pucciniomycotina</taxon>
        <taxon>Pucciniomycetes</taxon>
        <taxon>Pucciniales</taxon>
        <taxon>Pucciniaceae</taxon>
        <taxon>Puccinia</taxon>
    </lineage>
</organism>